<keyword evidence="2" id="KW-1185">Reference proteome</keyword>
<gene>
    <name evidence="1" type="ORF">DVS28_b0165</name>
</gene>
<reference evidence="1 2" key="1">
    <citation type="submission" date="2018-09" db="EMBL/GenBank/DDBJ databases">
        <title>Complete genome sequence of Euzebya sp. DY32-46 isolated from seawater of Pacific Ocean.</title>
        <authorList>
            <person name="Xu L."/>
            <person name="Wu Y.-H."/>
            <person name="Xu X.-W."/>
        </authorList>
    </citation>
    <scope>NUCLEOTIDE SEQUENCE [LARGE SCALE GENOMIC DNA]</scope>
    <source>
        <strain evidence="1 2">DY32-46</strain>
        <plasmid evidence="2">pedy32-46i</plasmid>
    </source>
</reference>
<geneLocation type="plasmid" evidence="2">
    <name>pedy32-46i</name>
</geneLocation>
<protein>
    <submittedName>
        <fullName evidence="1">Uncharacterized protein</fullName>
    </submittedName>
</protein>
<name>A0A346Y638_9ACTN</name>
<proteinExistence type="predicted"/>
<accession>A0A346Y638</accession>
<evidence type="ECO:0000313" key="2">
    <source>
        <dbReference type="Proteomes" id="UP000264006"/>
    </source>
</evidence>
<sequence length="73" mass="7914">MGPRKPLTAADRAAEHTVRQAVDRFADHVEPHGYVVARGGPHRADRVLLILTPDQADDLGPQLAALLAERDTP</sequence>
<dbReference type="RefSeq" id="WP_114594539.1">
    <property type="nucleotide sequence ID" value="NZ_CP031166.1"/>
</dbReference>
<dbReference type="EMBL" id="CP031166">
    <property type="protein sequence ID" value="AXV09935.1"/>
    <property type="molecule type" value="Genomic_DNA"/>
</dbReference>
<dbReference type="AlphaFoldDB" id="A0A346Y638"/>
<evidence type="ECO:0000313" key="1">
    <source>
        <dbReference type="EMBL" id="AXV09935.1"/>
    </source>
</evidence>
<dbReference type="Proteomes" id="UP000264006">
    <property type="component" value="Plasmid pEDY32-46I"/>
</dbReference>
<keyword evidence="1" id="KW-0614">Plasmid</keyword>
<dbReference type="KEGG" id="euz:DVS28_b0165"/>
<organism evidence="1 2">
    <name type="scientific">Euzebya pacifica</name>
    <dbReference type="NCBI Taxonomy" id="1608957"/>
    <lineage>
        <taxon>Bacteria</taxon>
        <taxon>Bacillati</taxon>
        <taxon>Actinomycetota</taxon>
        <taxon>Nitriliruptoria</taxon>
        <taxon>Euzebyales</taxon>
    </lineage>
</organism>